<organism evidence="4 5">
    <name type="scientific">Pelagomonas calceolata</name>
    <dbReference type="NCBI Taxonomy" id="35677"/>
    <lineage>
        <taxon>Eukaryota</taxon>
        <taxon>Sar</taxon>
        <taxon>Stramenopiles</taxon>
        <taxon>Ochrophyta</taxon>
        <taxon>Pelagophyceae</taxon>
        <taxon>Pelagomonadales</taxon>
        <taxon>Pelagomonadaceae</taxon>
        <taxon>Pelagomonas</taxon>
    </lineage>
</organism>
<dbReference type="Gene3D" id="2.20.70.10">
    <property type="match status" value="1"/>
</dbReference>
<dbReference type="GO" id="GO:0004197">
    <property type="term" value="F:cysteine-type endopeptidase activity"/>
    <property type="evidence" value="ECO:0007669"/>
    <property type="project" value="InterPro"/>
</dbReference>
<gene>
    <name evidence="4" type="ORF">PECAL_2P30390</name>
</gene>
<dbReference type="Proteomes" id="UP000789595">
    <property type="component" value="Unassembled WGS sequence"/>
</dbReference>
<dbReference type="SUPFAM" id="SSF51045">
    <property type="entry name" value="WW domain"/>
    <property type="match status" value="1"/>
</dbReference>
<evidence type="ECO:0000313" key="4">
    <source>
        <dbReference type="EMBL" id="CAH0369895.1"/>
    </source>
</evidence>
<proteinExistence type="inferred from homology"/>
<dbReference type="AlphaFoldDB" id="A0A8J2WXK4"/>
<dbReference type="Pfam" id="PF00397">
    <property type="entry name" value="WW"/>
    <property type="match status" value="1"/>
</dbReference>
<dbReference type="GO" id="GO:0005737">
    <property type="term" value="C:cytoplasm"/>
    <property type="evidence" value="ECO:0007669"/>
    <property type="project" value="TreeGrafter"/>
</dbReference>
<evidence type="ECO:0000256" key="2">
    <source>
        <dbReference type="SAM" id="MobiDB-lite"/>
    </source>
</evidence>
<dbReference type="Pfam" id="PF00656">
    <property type="entry name" value="Peptidase_C14"/>
    <property type="match status" value="1"/>
</dbReference>
<dbReference type="PROSITE" id="PS50020">
    <property type="entry name" value="WW_DOMAIN_2"/>
    <property type="match status" value="1"/>
</dbReference>
<protein>
    <recommendedName>
        <fullName evidence="3">WW domain-containing protein</fullName>
    </recommendedName>
</protein>
<sequence length="147" mass="16103">MQKARARGDGEKVAKYKGKIARWQQQLRDSMGEGEDGLPPGWEKKETDDGRTYYVDKIGEKVSWDLPGCEPPPPASVEASGNRKSLLIGINYPGSSAELRGCINDVKRMKAYITSCGFPDDSDSMRVLTDDGCNDGDPTHDAILEGH</sequence>
<dbReference type="PANTHER" id="PTHR48104">
    <property type="entry name" value="METACASPASE-4"/>
    <property type="match status" value="1"/>
</dbReference>
<dbReference type="PANTHER" id="PTHR48104:SF30">
    <property type="entry name" value="METACASPASE-1"/>
    <property type="match status" value="1"/>
</dbReference>
<feature type="region of interest" description="Disordered" evidence="2">
    <location>
        <begin position="28"/>
        <end position="49"/>
    </location>
</feature>
<dbReference type="InterPro" id="IPR050452">
    <property type="entry name" value="Metacaspase"/>
</dbReference>
<dbReference type="OrthoDB" id="3223806at2759"/>
<keyword evidence="5" id="KW-1185">Reference proteome</keyword>
<dbReference type="GO" id="GO:0006508">
    <property type="term" value="P:proteolysis"/>
    <property type="evidence" value="ECO:0007669"/>
    <property type="project" value="InterPro"/>
</dbReference>
<comment type="caution">
    <text evidence="4">The sequence shown here is derived from an EMBL/GenBank/DDBJ whole genome shotgun (WGS) entry which is preliminary data.</text>
</comment>
<evidence type="ECO:0000313" key="5">
    <source>
        <dbReference type="Proteomes" id="UP000789595"/>
    </source>
</evidence>
<accession>A0A8J2WXK4</accession>
<dbReference type="InterPro" id="IPR036020">
    <property type="entry name" value="WW_dom_sf"/>
</dbReference>
<evidence type="ECO:0000259" key="3">
    <source>
        <dbReference type="PROSITE" id="PS50020"/>
    </source>
</evidence>
<feature type="domain" description="WW" evidence="3">
    <location>
        <begin position="36"/>
        <end position="69"/>
    </location>
</feature>
<name>A0A8J2WXK4_9STRA</name>
<evidence type="ECO:0000256" key="1">
    <source>
        <dbReference type="ARBA" id="ARBA00009005"/>
    </source>
</evidence>
<dbReference type="EMBL" id="CAKKNE010000002">
    <property type="protein sequence ID" value="CAH0369895.1"/>
    <property type="molecule type" value="Genomic_DNA"/>
</dbReference>
<dbReference type="CDD" id="cd00201">
    <property type="entry name" value="WW"/>
    <property type="match status" value="1"/>
</dbReference>
<reference evidence="4" key="1">
    <citation type="submission" date="2021-11" db="EMBL/GenBank/DDBJ databases">
        <authorList>
            <consortium name="Genoscope - CEA"/>
            <person name="William W."/>
        </authorList>
    </citation>
    <scope>NUCLEOTIDE SEQUENCE</scope>
</reference>
<dbReference type="SMART" id="SM00456">
    <property type="entry name" value="WW"/>
    <property type="match status" value="1"/>
</dbReference>
<dbReference type="Gene3D" id="3.40.50.1460">
    <property type="match status" value="1"/>
</dbReference>
<comment type="similarity">
    <text evidence="1">Belongs to the peptidase C14B family.</text>
</comment>
<dbReference type="InterPro" id="IPR011600">
    <property type="entry name" value="Pept_C14_caspase"/>
</dbReference>
<dbReference type="InterPro" id="IPR001202">
    <property type="entry name" value="WW_dom"/>
</dbReference>